<sequence>MRATPLAVETETESADHSALRLMLSYVEAECLRMGATDAARHAALAASLMPEQPRHAAGEVKPETHARRPRGARLH</sequence>
<evidence type="ECO:0000313" key="2">
    <source>
        <dbReference type="EMBL" id="RAI61027.1"/>
    </source>
</evidence>
<reference evidence="3" key="1">
    <citation type="submission" date="2018-06" db="EMBL/GenBank/DDBJ databases">
        <authorList>
            <person name="Khan S.A."/>
        </authorList>
    </citation>
    <scope>NUCLEOTIDE SEQUENCE [LARGE SCALE GENOMIC DNA]</scope>
    <source>
        <strain evidence="3">DB-1506</strain>
    </source>
</reference>
<dbReference type="AlphaFoldDB" id="A0A327MED3"/>
<gene>
    <name evidence="2" type="ORF">DOO78_02555</name>
</gene>
<evidence type="ECO:0000256" key="1">
    <source>
        <dbReference type="SAM" id="MobiDB-lite"/>
    </source>
</evidence>
<evidence type="ECO:0000313" key="3">
    <source>
        <dbReference type="Proteomes" id="UP000249065"/>
    </source>
</evidence>
<feature type="region of interest" description="Disordered" evidence="1">
    <location>
        <begin position="49"/>
        <end position="76"/>
    </location>
</feature>
<comment type="caution">
    <text evidence="2">The sequence shown here is derived from an EMBL/GenBank/DDBJ whole genome shotgun (WGS) entry which is preliminary data.</text>
</comment>
<proteinExistence type="predicted"/>
<accession>A0A327MED3</accession>
<dbReference type="EMBL" id="QLIX01000001">
    <property type="protein sequence ID" value="RAI61027.1"/>
    <property type="molecule type" value="Genomic_DNA"/>
</dbReference>
<dbReference type="RefSeq" id="WP_111468141.1">
    <property type="nucleotide sequence ID" value="NZ_QLIX01000001.1"/>
</dbReference>
<name>A0A327MED3_9PROT</name>
<organism evidence="2 3">
    <name type="scientific">Roseicella frigidaeris</name>
    <dbReference type="NCBI Taxonomy" id="2230885"/>
    <lineage>
        <taxon>Bacteria</taxon>
        <taxon>Pseudomonadati</taxon>
        <taxon>Pseudomonadota</taxon>
        <taxon>Alphaproteobacteria</taxon>
        <taxon>Acetobacterales</taxon>
        <taxon>Roseomonadaceae</taxon>
        <taxon>Roseicella</taxon>
    </lineage>
</organism>
<protein>
    <submittedName>
        <fullName evidence="2">Uncharacterized protein</fullName>
    </submittedName>
</protein>
<dbReference type="OrthoDB" id="7285281at2"/>
<feature type="compositionally biased region" description="Basic and acidic residues" evidence="1">
    <location>
        <begin position="53"/>
        <end position="67"/>
    </location>
</feature>
<dbReference type="Proteomes" id="UP000249065">
    <property type="component" value="Unassembled WGS sequence"/>
</dbReference>
<keyword evidence="3" id="KW-1185">Reference proteome</keyword>